<accession>W6A7H8</accession>
<keyword evidence="2" id="KW-1185">Reference proteome</keyword>
<dbReference type="HOGENOM" id="CLU_2358287_0_0_14"/>
<protein>
    <submittedName>
        <fullName evidence="1">Uncharacterized protein</fullName>
    </submittedName>
</protein>
<dbReference type="PATRIC" id="fig|1276246.3.peg.458"/>
<reference evidence="1 2" key="1">
    <citation type="journal article" date="2014" name="Genome Biol. Evol.">
        <title>Molecular evolution of the substrate utilization strategies and putative virulence factors in mosquito-associated Spiroplasma species.</title>
        <authorList>
            <person name="Chang T.H."/>
            <person name="Lo W.S."/>
            <person name="Ku C."/>
            <person name="Chen L.L."/>
            <person name="Kuo C.H."/>
        </authorList>
    </citation>
    <scope>NUCLEOTIDE SEQUENCE [LARGE SCALE GENOMIC DNA]</scope>
    <source>
        <strain evidence="1">AES-1</strain>
    </source>
</reference>
<name>W6A7H8_9MOLU</name>
<organism evidence="1 2">
    <name type="scientific">Spiroplasma culicicola AES-1</name>
    <dbReference type="NCBI Taxonomy" id="1276246"/>
    <lineage>
        <taxon>Bacteria</taxon>
        <taxon>Bacillati</taxon>
        <taxon>Mycoplasmatota</taxon>
        <taxon>Mollicutes</taxon>
        <taxon>Entomoplasmatales</taxon>
        <taxon>Spiroplasmataceae</taxon>
        <taxon>Spiroplasma</taxon>
    </lineage>
</organism>
<evidence type="ECO:0000313" key="2">
    <source>
        <dbReference type="Proteomes" id="UP000019267"/>
    </source>
</evidence>
<dbReference type="RefSeq" id="WP_025363037.1">
    <property type="nucleotide sequence ID" value="NZ_CP006681.1"/>
</dbReference>
<gene>
    <name evidence="1" type="ORF">SCULI_v1c04590</name>
</gene>
<dbReference type="EMBL" id="CP006681">
    <property type="protein sequence ID" value="AHI52800.1"/>
    <property type="molecule type" value="Genomic_DNA"/>
</dbReference>
<dbReference type="Proteomes" id="UP000019267">
    <property type="component" value="Chromosome"/>
</dbReference>
<evidence type="ECO:0000313" key="1">
    <source>
        <dbReference type="EMBL" id="AHI52800.1"/>
    </source>
</evidence>
<dbReference type="STRING" id="1276246.SCULI_v1c04590"/>
<sequence>MAIKRFEKSPLYVEIMSNGQVVYEPYYNYLLDVFEKEPENRKYFYDAKIADKATEEMLPRTKISVEQAHTVMNQLNALDWEKNLIEIGFLSNKEEN</sequence>
<dbReference type="AlphaFoldDB" id="W6A7H8"/>
<proteinExistence type="predicted"/>
<dbReference type="OrthoDB" id="9936045at2"/>
<dbReference type="KEGG" id="scq:SCULI_v1c04590"/>